<proteinExistence type="predicted"/>
<keyword evidence="4 5" id="KW-0472">Membrane</keyword>
<evidence type="ECO:0000256" key="4">
    <source>
        <dbReference type="ARBA" id="ARBA00023136"/>
    </source>
</evidence>
<sequence length="279" mass="32230">MEALESSILEWKAAVVLAWFALFFLAERWKPAARERPEPALTAGERPLGAWQRVGRNLSLWLANVGLAPLIVIPLTLWASTHALDWRPDWWSGLTGLIIDLIILDCLIYWWHRANHEVQFLWRFHEVHHLDRFLDTSTALRFHFGEVLLSAAARAGVILLLGIPFFSVIVFEILVLLCALFQHSNLKLGAKTEHLLSRVIITPSIHWVHHHAIRRDTDSNYGTIFSFWDRIFGSSSKTERWPDMPIGVERTEERRFLHLLMRPFRGRRGSPAAENRISS</sequence>
<dbReference type="OrthoDB" id="9770329at2"/>
<keyword evidence="2 5" id="KW-0812">Transmembrane</keyword>
<evidence type="ECO:0000256" key="1">
    <source>
        <dbReference type="ARBA" id="ARBA00004370"/>
    </source>
</evidence>
<dbReference type="Pfam" id="PF04116">
    <property type="entry name" value="FA_hydroxylase"/>
    <property type="match status" value="1"/>
</dbReference>
<dbReference type="GO" id="GO:0008610">
    <property type="term" value="P:lipid biosynthetic process"/>
    <property type="evidence" value="ECO:0007669"/>
    <property type="project" value="InterPro"/>
</dbReference>
<dbReference type="GO" id="GO:0016020">
    <property type="term" value="C:membrane"/>
    <property type="evidence" value="ECO:0007669"/>
    <property type="project" value="UniProtKB-SubCell"/>
</dbReference>
<dbReference type="PANTHER" id="PTHR11863">
    <property type="entry name" value="STEROL DESATURASE"/>
    <property type="match status" value="1"/>
</dbReference>
<comment type="caution">
    <text evidence="7">The sequence shown here is derived from an EMBL/GenBank/DDBJ whole genome shotgun (WGS) entry which is preliminary data.</text>
</comment>
<dbReference type="GO" id="GO:0016491">
    <property type="term" value="F:oxidoreductase activity"/>
    <property type="evidence" value="ECO:0007669"/>
    <property type="project" value="InterPro"/>
</dbReference>
<dbReference type="AlphaFoldDB" id="A0A545TRD9"/>
<accession>A0A545TRD9</accession>
<dbReference type="EMBL" id="VHSH01000004">
    <property type="protein sequence ID" value="TQV79788.1"/>
    <property type="molecule type" value="Genomic_DNA"/>
</dbReference>
<evidence type="ECO:0000259" key="6">
    <source>
        <dbReference type="Pfam" id="PF04116"/>
    </source>
</evidence>
<dbReference type="InterPro" id="IPR050307">
    <property type="entry name" value="Sterol_Desaturase_Related"/>
</dbReference>
<evidence type="ECO:0000256" key="3">
    <source>
        <dbReference type="ARBA" id="ARBA00022989"/>
    </source>
</evidence>
<feature type="transmembrane region" description="Helical" evidence="5">
    <location>
        <begin position="90"/>
        <end position="111"/>
    </location>
</feature>
<comment type="subcellular location">
    <subcellularLocation>
        <location evidence="1">Membrane</location>
    </subcellularLocation>
</comment>
<reference evidence="7 8" key="1">
    <citation type="submission" date="2019-06" db="EMBL/GenBank/DDBJ databases">
        <title>Whole genome sequence for Rhodospirillaceae sp. R148.</title>
        <authorList>
            <person name="Wang G."/>
        </authorList>
    </citation>
    <scope>NUCLEOTIDE SEQUENCE [LARGE SCALE GENOMIC DNA]</scope>
    <source>
        <strain evidence="7 8">R148</strain>
    </source>
</reference>
<dbReference type="InterPro" id="IPR006694">
    <property type="entry name" value="Fatty_acid_hydroxylase"/>
</dbReference>
<feature type="transmembrane region" description="Helical" evidence="5">
    <location>
        <begin position="58"/>
        <end position="78"/>
    </location>
</feature>
<keyword evidence="3 5" id="KW-1133">Transmembrane helix</keyword>
<keyword evidence="8" id="KW-1185">Reference proteome</keyword>
<gene>
    <name evidence="7" type="ORF">FKG95_13895</name>
</gene>
<organism evidence="7 8">
    <name type="scientific">Denitrobaculum tricleocarpae</name>
    <dbReference type="NCBI Taxonomy" id="2591009"/>
    <lineage>
        <taxon>Bacteria</taxon>
        <taxon>Pseudomonadati</taxon>
        <taxon>Pseudomonadota</taxon>
        <taxon>Alphaproteobacteria</taxon>
        <taxon>Rhodospirillales</taxon>
        <taxon>Rhodospirillaceae</taxon>
        <taxon>Denitrobaculum</taxon>
    </lineage>
</organism>
<protein>
    <submittedName>
        <fullName evidence="7">Sterol desaturase family protein</fullName>
    </submittedName>
</protein>
<evidence type="ECO:0000256" key="5">
    <source>
        <dbReference type="SAM" id="Phobius"/>
    </source>
</evidence>
<name>A0A545TRD9_9PROT</name>
<evidence type="ECO:0000256" key="2">
    <source>
        <dbReference type="ARBA" id="ARBA00022692"/>
    </source>
</evidence>
<feature type="domain" description="Fatty acid hydroxylase" evidence="6">
    <location>
        <begin position="101"/>
        <end position="234"/>
    </location>
</feature>
<feature type="transmembrane region" description="Helical" evidence="5">
    <location>
        <begin position="157"/>
        <end position="181"/>
    </location>
</feature>
<dbReference type="RefSeq" id="WP_142896968.1">
    <property type="nucleotide sequence ID" value="NZ_ML660055.1"/>
</dbReference>
<evidence type="ECO:0000313" key="7">
    <source>
        <dbReference type="EMBL" id="TQV79788.1"/>
    </source>
</evidence>
<evidence type="ECO:0000313" key="8">
    <source>
        <dbReference type="Proteomes" id="UP000315252"/>
    </source>
</evidence>
<dbReference type="GO" id="GO:0005506">
    <property type="term" value="F:iron ion binding"/>
    <property type="evidence" value="ECO:0007669"/>
    <property type="project" value="InterPro"/>
</dbReference>
<dbReference type="Proteomes" id="UP000315252">
    <property type="component" value="Unassembled WGS sequence"/>
</dbReference>